<feature type="non-terminal residue" evidence="1">
    <location>
        <position position="1"/>
    </location>
</feature>
<name>A0A0B2R3S6_GLYSO</name>
<dbReference type="Proteomes" id="UP000053555">
    <property type="component" value="Unassembled WGS sequence"/>
</dbReference>
<protein>
    <recommendedName>
        <fullName evidence="2">Transposon TX1 149 kDa protein</fullName>
    </recommendedName>
</protein>
<evidence type="ECO:0000313" key="1">
    <source>
        <dbReference type="EMBL" id="KHN28796.1"/>
    </source>
</evidence>
<gene>
    <name evidence="1" type="ORF">glysoja_041344</name>
</gene>
<dbReference type="EMBL" id="KN652412">
    <property type="protein sequence ID" value="KHN28796.1"/>
    <property type="molecule type" value="Genomic_DNA"/>
</dbReference>
<accession>A0A0B2R3S6</accession>
<evidence type="ECO:0008006" key="2">
    <source>
        <dbReference type="Google" id="ProtNLM"/>
    </source>
</evidence>
<organism evidence="1">
    <name type="scientific">Glycine soja</name>
    <name type="common">Wild soybean</name>
    <dbReference type="NCBI Taxonomy" id="3848"/>
    <lineage>
        <taxon>Eukaryota</taxon>
        <taxon>Viridiplantae</taxon>
        <taxon>Streptophyta</taxon>
        <taxon>Embryophyta</taxon>
        <taxon>Tracheophyta</taxon>
        <taxon>Spermatophyta</taxon>
        <taxon>Magnoliopsida</taxon>
        <taxon>eudicotyledons</taxon>
        <taxon>Gunneridae</taxon>
        <taxon>Pentapetalae</taxon>
        <taxon>rosids</taxon>
        <taxon>fabids</taxon>
        <taxon>Fabales</taxon>
        <taxon>Fabaceae</taxon>
        <taxon>Papilionoideae</taxon>
        <taxon>50 kb inversion clade</taxon>
        <taxon>NPAAA clade</taxon>
        <taxon>indigoferoid/millettioid clade</taxon>
        <taxon>Phaseoleae</taxon>
        <taxon>Glycine</taxon>
        <taxon>Glycine subgen. Soja</taxon>
    </lineage>
</organism>
<feature type="non-terminal residue" evidence="1">
    <location>
        <position position="79"/>
    </location>
</feature>
<sequence length="79" mass="9330">DRFLENCSNRPTLDGVYFSSLDLRDKESLVSRFNGLEIKSAVWDYGGDKSPGPDDFNFNFIKHFWEILKPDIMRFMDEF</sequence>
<proteinExistence type="predicted"/>
<reference evidence="1" key="1">
    <citation type="submission" date="2014-07" db="EMBL/GenBank/DDBJ databases">
        <title>Identification of a novel salt tolerance gene in wild soybean by whole-genome sequencing.</title>
        <authorList>
            <person name="Lam H.-M."/>
            <person name="Qi X."/>
            <person name="Li M.-W."/>
            <person name="Liu X."/>
            <person name="Xie M."/>
            <person name="Ni M."/>
            <person name="Xu X."/>
        </authorList>
    </citation>
    <scope>NUCLEOTIDE SEQUENCE [LARGE SCALE GENOMIC DNA]</scope>
    <source>
        <tissue evidence="1">Root</tissue>
    </source>
</reference>
<dbReference type="AlphaFoldDB" id="A0A0B2R3S6"/>